<evidence type="ECO:0000313" key="2">
    <source>
        <dbReference type="Proteomes" id="UP000612362"/>
    </source>
</evidence>
<name>A0A8J3I3C7_9CHLR</name>
<reference evidence="1" key="1">
    <citation type="submission" date="2020-10" db="EMBL/GenBank/DDBJ databases">
        <title>Taxonomic study of unclassified bacteria belonging to the class Ktedonobacteria.</title>
        <authorList>
            <person name="Yabe S."/>
            <person name="Wang C.M."/>
            <person name="Zheng Y."/>
            <person name="Sakai Y."/>
            <person name="Cavaletti L."/>
            <person name="Monciardini P."/>
            <person name="Donadio S."/>
        </authorList>
    </citation>
    <scope>NUCLEOTIDE SEQUENCE</scope>
    <source>
        <strain evidence="1">SOSP1-1</strain>
    </source>
</reference>
<keyword evidence="2" id="KW-1185">Reference proteome</keyword>
<gene>
    <name evidence="1" type="ORF">KSX_41460</name>
</gene>
<organism evidence="1 2">
    <name type="scientific">Ktedonospora formicarum</name>
    <dbReference type="NCBI Taxonomy" id="2778364"/>
    <lineage>
        <taxon>Bacteria</taxon>
        <taxon>Bacillati</taxon>
        <taxon>Chloroflexota</taxon>
        <taxon>Ktedonobacteria</taxon>
        <taxon>Ktedonobacterales</taxon>
        <taxon>Ktedonobacteraceae</taxon>
        <taxon>Ktedonospora</taxon>
    </lineage>
</organism>
<protein>
    <submittedName>
        <fullName evidence="1">Uncharacterized protein</fullName>
    </submittedName>
</protein>
<dbReference type="EMBL" id="BNJF01000002">
    <property type="protein sequence ID" value="GHO45983.1"/>
    <property type="molecule type" value="Genomic_DNA"/>
</dbReference>
<comment type="caution">
    <text evidence="1">The sequence shown here is derived from an EMBL/GenBank/DDBJ whole genome shotgun (WGS) entry which is preliminary data.</text>
</comment>
<accession>A0A8J3I3C7</accession>
<sequence>MGYLQELLQAFKKASVLVAFWFTFADYEKPYSNDPKHNLDMASYGIVQVRTQKGETYTDMNWEPRKAFEEFRKLW</sequence>
<dbReference type="Proteomes" id="UP000612362">
    <property type="component" value="Unassembled WGS sequence"/>
</dbReference>
<proteinExistence type="predicted"/>
<evidence type="ECO:0000313" key="1">
    <source>
        <dbReference type="EMBL" id="GHO45983.1"/>
    </source>
</evidence>
<dbReference type="AlphaFoldDB" id="A0A8J3I3C7"/>